<dbReference type="OMA" id="IEMVAMT"/>
<dbReference type="eggNOG" id="KOG0137">
    <property type="taxonomic scope" value="Eukaryota"/>
</dbReference>
<dbReference type="InterPro" id="IPR009100">
    <property type="entry name" value="AcylCoA_DH/oxidase_NM_dom_sf"/>
</dbReference>
<reference evidence="10" key="3">
    <citation type="submission" date="2025-09" db="UniProtKB">
        <authorList>
            <consortium name="Ensembl"/>
        </authorList>
    </citation>
    <scope>IDENTIFICATION</scope>
</reference>
<dbReference type="GO" id="GO:0003995">
    <property type="term" value="F:acyl-CoA dehydrogenase activity"/>
    <property type="evidence" value="ECO:0007669"/>
    <property type="project" value="TreeGrafter"/>
</dbReference>
<dbReference type="InterPro" id="IPR053998">
    <property type="entry name" value="ACDH-11_C"/>
</dbReference>
<dbReference type="PANTHER" id="PTHR42707">
    <property type="entry name" value="ACYL-COA DEHYDROGENASE"/>
    <property type="match status" value="1"/>
</dbReference>
<dbReference type="HOGENOM" id="CLU_016513_1_0_1"/>
<dbReference type="STRING" id="7897.ENSLACP00000006574"/>
<evidence type="ECO:0000256" key="2">
    <source>
        <dbReference type="ARBA" id="ARBA00022630"/>
    </source>
</evidence>
<dbReference type="Bgee" id="ENSLACG00000005828">
    <property type="expression patterns" value="Expressed in chordate pharynx and 4 other cell types or tissues"/>
</dbReference>
<gene>
    <name evidence="10" type="primary">LOC102352162</name>
</gene>
<keyword evidence="4 5" id="KW-0560">Oxidoreductase</keyword>
<evidence type="ECO:0000256" key="5">
    <source>
        <dbReference type="RuleBase" id="RU362125"/>
    </source>
</evidence>
<dbReference type="Pfam" id="PF00441">
    <property type="entry name" value="Acyl-CoA_dh_1"/>
    <property type="match status" value="1"/>
</dbReference>
<feature type="domain" description="Acyl-CoA oxidase/dehydrogenase middle" evidence="7">
    <location>
        <begin position="238"/>
        <end position="341"/>
    </location>
</feature>
<evidence type="ECO:0000256" key="4">
    <source>
        <dbReference type="ARBA" id="ARBA00023002"/>
    </source>
</evidence>
<evidence type="ECO:0000256" key="1">
    <source>
        <dbReference type="ARBA" id="ARBA00009347"/>
    </source>
</evidence>
<dbReference type="InParanoid" id="H3AAA3"/>
<dbReference type="RefSeq" id="XP_006007531.1">
    <property type="nucleotide sequence ID" value="XM_006007469.2"/>
</dbReference>
<comment type="similarity">
    <text evidence="1 5">Belongs to the acyl-CoA dehydrogenase family.</text>
</comment>
<dbReference type="AlphaFoldDB" id="H3AAA3"/>
<evidence type="ECO:0000313" key="10">
    <source>
        <dbReference type="Ensembl" id="ENSLACP00000006574.1"/>
    </source>
</evidence>
<keyword evidence="3 5" id="KW-0274">FAD</keyword>
<evidence type="ECO:0000259" key="7">
    <source>
        <dbReference type="Pfam" id="PF02770"/>
    </source>
</evidence>
<dbReference type="Pfam" id="PF18158">
    <property type="entry name" value="AidB_N"/>
    <property type="match status" value="1"/>
</dbReference>
<dbReference type="EMBL" id="AFYH01183426">
    <property type="status" value="NOT_ANNOTATED_CDS"/>
    <property type="molecule type" value="Genomic_DNA"/>
</dbReference>
<dbReference type="EMBL" id="AFYH01183424">
    <property type="status" value="NOT_ANNOTATED_CDS"/>
    <property type="molecule type" value="Genomic_DNA"/>
</dbReference>
<dbReference type="EMBL" id="AFYH01183425">
    <property type="status" value="NOT_ANNOTATED_CDS"/>
    <property type="molecule type" value="Genomic_DNA"/>
</dbReference>
<feature type="domain" description="Acyl-CoA dehydrogenase/oxidase C-terminal" evidence="6">
    <location>
        <begin position="352"/>
        <end position="510"/>
    </location>
</feature>
<reference evidence="11" key="1">
    <citation type="submission" date="2011-08" db="EMBL/GenBank/DDBJ databases">
        <title>The draft genome of Latimeria chalumnae.</title>
        <authorList>
            <person name="Di Palma F."/>
            <person name="Alfoldi J."/>
            <person name="Johnson J."/>
            <person name="Berlin A."/>
            <person name="Gnerre S."/>
            <person name="Jaffe D."/>
            <person name="MacCallum I."/>
            <person name="Young S."/>
            <person name="Walker B.J."/>
            <person name="Lander E."/>
            <person name="Lindblad-Toh K."/>
        </authorList>
    </citation>
    <scope>NUCLEOTIDE SEQUENCE [LARGE SCALE GENOMIC DNA]</scope>
    <source>
        <strain evidence="11">Wild caught</strain>
    </source>
</reference>
<evidence type="ECO:0000259" key="9">
    <source>
        <dbReference type="Pfam" id="PF22217"/>
    </source>
</evidence>
<feature type="domain" description="Adaptive response protein AidB N-terminal" evidence="8">
    <location>
        <begin position="80"/>
        <end position="210"/>
    </location>
</feature>
<organism evidence="10 11">
    <name type="scientific">Latimeria chalumnae</name>
    <name type="common">Coelacanth</name>
    <dbReference type="NCBI Taxonomy" id="7897"/>
    <lineage>
        <taxon>Eukaryota</taxon>
        <taxon>Metazoa</taxon>
        <taxon>Chordata</taxon>
        <taxon>Craniata</taxon>
        <taxon>Vertebrata</taxon>
        <taxon>Euteleostomi</taxon>
        <taxon>Coelacanthiformes</taxon>
        <taxon>Coelacanthidae</taxon>
        <taxon>Latimeria</taxon>
    </lineage>
</organism>
<name>H3AAA3_LATCH</name>
<evidence type="ECO:0008006" key="12">
    <source>
        <dbReference type="Google" id="ProtNLM"/>
    </source>
</evidence>
<dbReference type="Gene3D" id="6.10.250.600">
    <property type="match status" value="1"/>
</dbReference>
<keyword evidence="11" id="KW-1185">Reference proteome</keyword>
<reference evidence="10" key="2">
    <citation type="submission" date="2025-08" db="UniProtKB">
        <authorList>
            <consortium name="Ensembl"/>
        </authorList>
    </citation>
    <scope>IDENTIFICATION</scope>
</reference>
<dbReference type="Pfam" id="PF22217">
    <property type="entry name" value="ACDH-11_C"/>
    <property type="match status" value="1"/>
</dbReference>
<dbReference type="KEGG" id="lcm:102352162"/>
<protein>
    <recommendedName>
        <fullName evidence="12">Acyl-CoA dehydrogenase family member 11</fullName>
    </recommendedName>
</protein>
<evidence type="ECO:0000313" key="11">
    <source>
        <dbReference type="Proteomes" id="UP000008672"/>
    </source>
</evidence>
<evidence type="ECO:0000259" key="6">
    <source>
        <dbReference type="Pfam" id="PF00441"/>
    </source>
</evidence>
<keyword evidence="2 5" id="KW-0285">Flavoprotein</keyword>
<dbReference type="SUPFAM" id="SSF56645">
    <property type="entry name" value="Acyl-CoA dehydrogenase NM domain-like"/>
    <property type="match status" value="1"/>
</dbReference>
<dbReference type="InterPro" id="IPR006091">
    <property type="entry name" value="Acyl-CoA_Oxase/DH_mid-dom"/>
</dbReference>
<comment type="cofactor">
    <cofactor evidence="5">
        <name>FAD</name>
        <dbReference type="ChEBI" id="CHEBI:57692"/>
    </cofactor>
</comment>
<dbReference type="Pfam" id="PF02770">
    <property type="entry name" value="Acyl-CoA_dh_M"/>
    <property type="match status" value="1"/>
</dbReference>
<dbReference type="Gene3D" id="1.20.140.10">
    <property type="entry name" value="Butyryl-CoA Dehydrogenase, subunit A, domain 3"/>
    <property type="match status" value="1"/>
</dbReference>
<accession>H3AAA3</accession>
<dbReference type="InterPro" id="IPR052904">
    <property type="entry name" value="Acyl-CoA_dehydrogenase-like"/>
</dbReference>
<dbReference type="Ensembl" id="ENSLACT00000006627.1">
    <property type="protein sequence ID" value="ENSLACP00000006574.1"/>
    <property type="gene ID" value="ENSLACG00000005828.1"/>
</dbReference>
<dbReference type="OrthoDB" id="10251155at2759"/>
<dbReference type="Gene3D" id="2.40.110.20">
    <property type="match status" value="1"/>
</dbReference>
<dbReference type="Proteomes" id="UP000008672">
    <property type="component" value="Unassembled WGS sequence"/>
</dbReference>
<dbReference type="EMBL" id="AFYH01183427">
    <property type="status" value="NOT_ANNOTATED_CDS"/>
    <property type="molecule type" value="Genomic_DNA"/>
</dbReference>
<sequence length="645" mass="71836">MLCRTRIGELVRRRGRCLSIQKRRQAAGASGRCALDSDLKASGSQKEDLSENVTRMKERNVHFSRSRIGTFFQEQPDLGNQYLEDGPLRDYLRRHLPPQVFSEINYDLEKFGAQLITEIDVLGRECEVNPPQLQHYDAWGQRVDHIITCPAWKKMKEISAVEGLIAVAYERKYSQWSRLYQVAKMYLYAPSAGLFTCPLAMTDGAAKVIESLGISGPLEKAYGHLTSRDPKKFWTSGQWMTERKGGSDVAVGTETVAEEQLDGTYRLSGFKWFTSATDSDMTLALGRVMDASGSTMQGTKSLSLFYVEIRDEDGNLNNIEVQRLKNKLGTKQVPTAELLLDGARAYLISEKGRGVASIANMLTITRIHNTISAASFMRRIINMAREYATKRFVFGKIIKDHPLHVQTLARMEVQTRGAFFMLMDVARLLGLEETNMASEHDLHMLRLLTPIIKLYTGKQAVAVVSEGLECFGGQGYIEDTGFPTLLRDAQVLSIWEGTTNILSLDVLRSLAKSKGEVLAAFFTSVVGKLEAASNIPELESSVKSVRTALHVLGAFAQKAPAQGVAFMEASARDFAYSLARLYTGALLLEHAAWKEATPLDIYTAQRWCEQDLCPVTKAHSTDSYSTGSVSMDTALVYDRSRPVRK</sequence>
<dbReference type="PANTHER" id="PTHR42707:SF2">
    <property type="entry name" value="ACD11 DEHYDROGENASE"/>
    <property type="match status" value="1"/>
</dbReference>
<dbReference type="EMBL" id="AFYH01183423">
    <property type="status" value="NOT_ANNOTATED_CDS"/>
    <property type="molecule type" value="Genomic_DNA"/>
</dbReference>
<dbReference type="InterPro" id="IPR009075">
    <property type="entry name" value="AcylCo_DH/oxidase_C"/>
</dbReference>
<dbReference type="SUPFAM" id="SSF47203">
    <property type="entry name" value="Acyl-CoA dehydrogenase C-terminal domain-like"/>
    <property type="match status" value="1"/>
</dbReference>
<evidence type="ECO:0000259" key="8">
    <source>
        <dbReference type="Pfam" id="PF18158"/>
    </source>
</evidence>
<evidence type="ECO:0000256" key="3">
    <source>
        <dbReference type="ARBA" id="ARBA00022827"/>
    </source>
</evidence>
<proteinExistence type="inferred from homology"/>
<dbReference type="InterPro" id="IPR041504">
    <property type="entry name" value="AidB_N"/>
</dbReference>
<dbReference type="GeneTree" id="ENSGT00640000091701"/>
<dbReference type="InterPro" id="IPR036250">
    <property type="entry name" value="AcylCo_DH-like_C"/>
</dbReference>
<dbReference type="GeneID" id="102352162"/>
<feature type="domain" description="Acyl-CoA dehydrogenase 11-like C-terminal" evidence="9">
    <location>
        <begin position="516"/>
        <end position="637"/>
    </location>
</feature>